<feature type="region of interest" description="Disordered" evidence="1">
    <location>
        <begin position="1"/>
        <end position="31"/>
    </location>
</feature>
<evidence type="ECO:0000256" key="1">
    <source>
        <dbReference type="SAM" id="MobiDB-lite"/>
    </source>
</evidence>
<dbReference type="EMBL" id="CP000500">
    <property type="protein sequence ID" value="ABN67898.2"/>
    <property type="molecule type" value="Genomic_DNA"/>
</dbReference>
<evidence type="ECO:0000313" key="3">
    <source>
        <dbReference type="Proteomes" id="UP000002258"/>
    </source>
</evidence>
<dbReference type="eggNOG" id="ENOG502RQAU">
    <property type="taxonomic scope" value="Eukaryota"/>
</dbReference>
<dbReference type="InParanoid" id="A3LY11"/>
<sequence>MMFYPHQFPNNDRNFEPNMPSKHESPRKKHIDHTKEDLIHKNRSNFEITVEVKDELSYLRFYSNIRANVRNSPEVAKYLVLDYLPLDYDAQLEYTQKVRDAEDCCLDDHHGNLYLNQQLMQAVAPELLHLVSFNYTFNCNFEALKQYFNARINAFFLLSLENKLDFDSSRVLQFLIDLDTISKVYKFIFREDPNHQLKLQWIMNAISKDKSNAGILLDIQSKWEKINLDPMYIRRLLTSYSNSRWKKK</sequence>
<name>A3LY11_PICST</name>
<keyword evidence="3" id="KW-1185">Reference proteome</keyword>
<proteinExistence type="predicted"/>
<dbReference type="OrthoDB" id="4025436at2759"/>
<gene>
    <name evidence="2" type="ORF">PICST_68149</name>
</gene>
<protein>
    <submittedName>
        <fullName evidence="2">Uncharacterized protein</fullName>
    </submittedName>
</protein>
<dbReference type="Proteomes" id="UP000002258">
    <property type="component" value="Chromosome 6"/>
</dbReference>
<dbReference type="AlphaFoldDB" id="A3LY11"/>
<reference evidence="2 3" key="1">
    <citation type="journal article" date="2007" name="Nat. Biotechnol.">
        <title>Genome sequence of the lignocellulose-bioconverting and xylose-fermenting yeast Pichia stipitis.</title>
        <authorList>
            <person name="Jeffries T.W."/>
            <person name="Grigoriev I.V."/>
            <person name="Grimwood J."/>
            <person name="Laplaza J.M."/>
            <person name="Aerts A."/>
            <person name="Salamov A."/>
            <person name="Schmutz J."/>
            <person name="Lindquist E."/>
            <person name="Dehal P."/>
            <person name="Shapiro H."/>
            <person name="Jin Y.S."/>
            <person name="Passoth V."/>
            <person name="Richardson P.M."/>
        </authorList>
    </citation>
    <scope>NUCLEOTIDE SEQUENCE [LARGE SCALE GENOMIC DNA]</scope>
    <source>
        <strain evidence="3">ATCC 58785 / CBS 6054 / NBRC 10063 / NRRL Y-11545</strain>
    </source>
</reference>
<organism evidence="2 3">
    <name type="scientific">Scheffersomyces stipitis (strain ATCC 58785 / CBS 6054 / NBRC 10063 / NRRL Y-11545)</name>
    <name type="common">Yeast</name>
    <name type="synonym">Pichia stipitis</name>
    <dbReference type="NCBI Taxonomy" id="322104"/>
    <lineage>
        <taxon>Eukaryota</taxon>
        <taxon>Fungi</taxon>
        <taxon>Dikarya</taxon>
        <taxon>Ascomycota</taxon>
        <taxon>Saccharomycotina</taxon>
        <taxon>Pichiomycetes</taxon>
        <taxon>Debaryomycetaceae</taxon>
        <taxon>Scheffersomyces</taxon>
    </lineage>
</organism>
<accession>A3LY11</accession>
<dbReference type="OMA" id="WIMNAIS"/>
<dbReference type="HOGENOM" id="CLU_1120504_0_0_1"/>
<dbReference type="GeneID" id="4839953"/>
<dbReference type="RefSeq" id="XP_001385927.2">
    <property type="nucleotide sequence ID" value="XM_001385890.1"/>
</dbReference>
<evidence type="ECO:0000313" key="2">
    <source>
        <dbReference type="EMBL" id="ABN67898.2"/>
    </source>
</evidence>
<dbReference type="KEGG" id="pic:PICST_68149"/>